<dbReference type="InterPro" id="IPR043129">
    <property type="entry name" value="ATPase_NBD"/>
</dbReference>
<organism evidence="1 2">
    <name type="scientific">Taxus chinensis</name>
    <name type="common">Chinese yew</name>
    <name type="synonym">Taxus wallichiana var. chinensis</name>
    <dbReference type="NCBI Taxonomy" id="29808"/>
    <lineage>
        <taxon>Eukaryota</taxon>
        <taxon>Viridiplantae</taxon>
        <taxon>Streptophyta</taxon>
        <taxon>Embryophyta</taxon>
        <taxon>Tracheophyta</taxon>
        <taxon>Spermatophyta</taxon>
        <taxon>Pinopsida</taxon>
        <taxon>Pinidae</taxon>
        <taxon>Conifers II</taxon>
        <taxon>Cupressales</taxon>
        <taxon>Taxaceae</taxon>
        <taxon>Taxus</taxon>
    </lineage>
</organism>
<evidence type="ECO:0008006" key="3">
    <source>
        <dbReference type="Google" id="ProtNLM"/>
    </source>
</evidence>
<sequence>YFLSLATGYTISKCEMTGVVMYDRDGATHVVPVADGYVIGSSIKSIPCCTLFVQKFMRERGEHIPPEDSLEVAHKVKEVYCYTYYDIVKLIIVGSRFTFVCSTEDIFGASSFSSCSLSGLYISMHAGLALATRYTIYKFEMTGVVMDAGDGATHVVPVAVGYVIGSSIKSIPI</sequence>
<proteinExistence type="predicted"/>
<dbReference type="AlphaFoldDB" id="A0AA38GE23"/>
<dbReference type="InterPro" id="IPR004000">
    <property type="entry name" value="Actin"/>
</dbReference>
<gene>
    <name evidence="1" type="ORF">KI387_021817</name>
</gene>
<feature type="non-terminal residue" evidence="1">
    <location>
        <position position="173"/>
    </location>
</feature>
<keyword evidence="2" id="KW-1185">Reference proteome</keyword>
<evidence type="ECO:0000313" key="2">
    <source>
        <dbReference type="Proteomes" id="UP000824469"/>
    </source>
</evidence>
<name>A0AA38GE23_TAXCH</name>
<dbReference type="PANTHER" id="PTHR11937">
    <property type="entry name" value="ACTIN"/>
    <property type="match status" value="1"/>
</dbReference>
<reference evidence="1 2" key="1">
    <citation type="journal article" date="2021" name="Nat. Plants">
        <title>The Taxus genome provides insights into paclitaxel biosynthesis.</title>
        <authorList>
            <person name="Xiong X."/>
            <person name="Gou J."/>
            <person name="Liao Q."/>
            <person name="Li Y."/>
            <person name="Zhou Q."/>
            <person name="Bi G."/>
            <person name="Li C."/>
            <person name="Du R."/>
            <person name="Wang X."/>
            <person name="Sun T."/>
            <person name="Guo L."/>
            <person name="Liang H."/>
            <person name="Lu P."/>
            <person name="Wu Y."/>
            <person name="Zhang Z."/>
            <person name="Ro D.K."/>
            <person name="Shang Y."/>
            <person name="Huang S."/>
            <person name="Yan J."/>
        </authorList>
    </citation>
    <scope>NUCLEOTIDE SEQUENCE [LARGE SCALE GENOMIC DNA]</scope>
    <source>
        <strain evidence="1">Ta-2019</strain>
    </source>
</reference>
<feature type="non-terminal residue" evidence="1">
    <location>
        <position position="1"/>
    </location>
</feature>
<dbReference type="Gene3D" id="3.90.640.10">
    <property type="entry name" value="Actin, Chain A, domain 4"/>
    <property type="match status" value="1"/>
</dbReference>
<dbReference type="Gene3D" id="3.30.420.40">
    <property type="match status" value="3"/>
</dbReference>
<accession>A0AA38GE23</accession>
<evidence type="ECO:0000313" key="1">
    <source>
        <dbReference type="EMBL" id="KAH9320048.1"/>
    </source>
</evidence>
<dbReference type="EMBL" id="JAHRHJ020000004">
    <property type="protein sequence ID" value="KAH9320048.1"/>
    <property type="molecule type" value="Genomic_DNA"/>
</dbReference>
<protein>
    <recommendedName>
        <fullName evidence="3">Actin</fullName>
    </recommendedName>
</protein>
<comment type="caution">
    <text evidence="1">The sequence shown here is derived from an EMBL/GenBank/DDBJ whole genome shotgun (WGS) entry which is preliminary data.</text>
</comment>
<dbReference type="SUPFAM" id="SSF53067">
    <property type="entry name" value="Actin-like ATPase domain"/>
    <property type="match status" value="2"/>
</dbReference>
<dbReference type="Proteomes" id="UP000824469">
    <property type="component" value="Unassembled WGS sequence"/>
</dbReference>